<organism evidence="3 4">
    <name type="scientific">Capronia coronata CBS 617.96</name>
    <dbReference type="NCBI Taxonomy" id="1182541"/>
    <lineage>
        <taxon>Eukaryota</taxon>
        <taxon>Fungi</taxon>
        <taxon>Dikarya</taxon>
        <taxon>Ascomycota</taxon>
        <taxon>Pezizomycotina</taxon>
        <taxon>Eurotiomycetes</taxon>
        <taxon>Chaetothyriomycetidae</taxon>
        <taxon>Chaetothyriales</taxon>
        <taxon>Herpotrichiellaceae</taxon>
        <taxon>Capronia</taxon>
    </lineage>
</organism>
<feature type="compositionally biased region" description="Basic and acidic residues" evidence="1">
    <location>
        <begin position="1"/>
        <end position="10"/>
    </location>
</feature>
<feature type="region of interest" description="Disordered" evidence="1">
    <location>
        <begin position="1"/>
        <end position="163"/>
    </location>
</feature>
<dbReference type="eggNOG" id="ENOG502SSBZ">
    <property type="taxonomic scope" value="Eukaryota"/>
</dbReference>
<dbReference type="HOGENOM" id="CLU_053162_0_0_1"/>
<feature type="domain" description="DUF8035" evidence="2">
    <location>
        <begin position="231"/>
        <end position="286"/>
    </location>
</feature>
<feature type="compositionally biased region" description="Basic and acidic residues" evidence="1">
    <location>
        <begin position="59"/>
        <end position="91"/>
    </location>
</feature>
<dbReference type="GeneID" id="19158217"/>
<dbReference type="RefSeq" id="XP_007722418.1">
    <property type="nucleotide sequence ID" value="XM_007724228.1"/>
</dbReference>
<dbReference type="AlphaFoldDB" id="W9Z6T3"/>
<reference evidence="3 4" key="1">
    <citation type="submission" date="2013-03" db="EMBL/GenBank/DDBJ databases">
        <title>The Genome Sequence of Capronia coronata CBS 617.96.</title>
        <authorList>
            <consortium name="The Broad Institute Genomics Platform"/>
            <person name="Cuomo C."/>
            <person name="de Hoog S."/>
            <person name="Gorbushina A."/>
            <person name="Walker B."/>
            <person name="Young S.K."/>
            <person name="Zeng Q."/>
            <person name="Gargeya S."/>
            <person name="Fitzgerald M."/>
            <person name="Haas B."/>
            <person name="Abouelleil A."/>
            <person name="Allen A.W."/>
            <person name="Alvarado L."/>
            <person name="Arachchi H.M."/>
            <person name="Berlin A.M."/>
            <person name="Chapman S.B."/>
            <person name="Gainer-Dewar J."/>
            <person name="Goldberg J."/>
            <person name="Griggs A."/>
            <person name="Gujja S."/>
            <person name="Hansen M."/>
            <person name="Howarth C."/>
            <person name="Imamovic A."/>
            <person name="Ireland A."/>
            <person name="Larimer J."/>
            <person name="McCowan C."/>
            <person name="Murphy C."/>
            <person name="Pearson M."/>
            <person name="Poon T.W."/>
            <person name="Priest M."/>
            <person name="Roberts A."/>
            <person name="Saif S."/>
            <person name="Shea T."/>
            <person name="Sisk P."/>
            <person name="Sykes S."/>
            <person name="Wortman J."/>
            <person name="Nusbaum C."/>
            <person name="Birren B."/>
        </authorList>
    </citation>
    <scope>NUCLEOTIDE SEQUENCE [LARGE SCALE GENOMIC DNA]</scope>
    <source>
        <strain evidence="3 4">CBS 617.96</strain>
    </source>
</reference>
<name>W9Z6T3_9EURO</name>
<protein>
    <recommendedName>
        <fullName evidence="2">DUF8035 domain-containing protein</fullName>
    </recommendedName>
</protein>
<feature type="compositionally biased region" description="Basic residues" evidence="1">
    <location>
        <begin position="347"/>
        <end position="361"/>
    </location>
</feature>
<feature type="compositionally biased region" description="Basic and acidic residues" evidence="1">
    <location>
        <begin position="124"/>
        <end position="141"/>
    </location>
</feature>
<comment type="caution">
    <text evidence="3">The sequence shown here is derived from an EMBL/GenBank/DDBJ whole genome shotgun (WGS) entry which is preliminary data.</text>
</comment>
<evidence type="ECO:0000313" key="4">
    <source>
        <dbReference type="Proteomes" id="UP000019484"/>
    </source>
</evidence>
<proteinExistence type="predicted"/>
<feature type="region of interest" description="Disordered" evidence="1">
    <location>
        <begin position="379"/>
        <end position="400"/>
    </location>
</feature>
<evidence type="ECO:0000256" key="1">
    <source>
        <dbReference type="SAM" id="MobiDB-lite"/>
    </source>
</evidence>
<evidence type="ECO:0000313" key="3">
    <source>
        <dbReference type="EMBL" id="EXJ90224.1"/>
    </source>
</evidence>
<sequence length="510" mass="60799">MSRYRPDPRYSESSLPYRDPPPQRWDTDRFVREREIRAPPVIDQRPPVADYPPRNSPVYEDRRYYEEDRIGPRGTTERKYFDETEYYDPRAQRSQLVRYAPERPARPEAPPRPGLLRRQSSLDTFDRQPARRYRDYDDGYRPQRTVPSRELIPVRAPSPKRYPRYDERYYDDVRVQDPDLYGDDGFREYREREWVSRRRRNSSPSPERRTVREEFFEEVKEETKEVKPYPRRGKTRMPKRLVHTKVLYDLGYPYYEEDERTIVIEKALGPDNIDEVFARSKEYRERDVNTTRLIDAPPTRTRGSGAQGDVVIEKSEKFEQIKTVPLTEAPRSVREWDGLSVRSPSPRSHRSHSRRRSRRRSSPGLVKETIMEKKEVVREVSPARTQRSTTTRRRGSSVSDETLIERKITREADFEDSNSVHVGPLALVVDRKPPRSDRDIKEQIRILEAERKALRRERKYEREGGTEIVKIERVRERSPSPRGEVIIERRGDEILEVKKDRRGRMSLIAK</sequence>
<dbReference type="InterPro" id="IPR058348">
    <property type="entry name" value="DUF8035"/>
</dbReference>
<dbReference type="STRING" id="1182541.W9Z6T3"/>
<dbReference type="Pfam" id="PF26118">
    <property type="entry name" value="DUF8035"/>
    <property type="match status" value="1"/>
</dbReference>
<accession>W9Z6T3</accession>
<dbReference type="EMBL" id="AMWN01000003">
    <property type="protein sequence ID" value="EXJ90224.1"/>
    <property type="molecule type" value="Genomic_DNA"/>
</dbReference>
<feature type="compositionally biased region" description="Basic and acidic residues" evidence="1">
    <location>
        <begin position="25"/>
        <end position="37"/>
    </location>
</feature>
<evidence type="ECO:0000259" key="2">
    <source>
        <dbReference type="Pfam" id="PF26118"/>
    </source>
</evidence>
<feature type="region of interest" description="Disordered" evidence="1">
    <location>
        <begin position="332"/>
        <end position="365"/>
    </location>
</feature>
<dbReference type="Proteomes" id="UP000019484">
    <property type="component" value="Unassembled WGS sequence"/>
</dbReference>
<gene>
    <name evidence="3" type="ORF">A1O1_03323</name>
</gene>
<dbReference type="OrthoDB" id="5549748at2759"/>
<keyword evidence="4" id="KW-1185">Reference proteome</keyword>